<proteinExistence type="predicted"/>
<accession>A0ACC2J0D3</accession>
<name>A0ACC2J0D3_9PEZI</name>
<keyword evidence="2" id="KW-1185">Reference proteome</keyword>
<dbReference type="Proteomes" id="UP001153334">
    <property type="component" value="Unassembled WGS sequence"/>
</dbReference>
<sequence>MRNVATFATSSLLASVASAQIVQWGIEKRDNSVPKLTRRADGTVVEVITNEKTRGGYFASCSVGTPAQKVTLQLDTGSSDIWVPSTDSSVCEPQGQGCTFGSFDADKSSTAVLINQDFEIAYVDGSSSRGDYIADTFAIGDAKLTNVTLGLGLETDIAYGLVGVGYALNEASVQNNQIYANLPIVMVNEGIINTNAYSLWLNDLGASTGNILFGGIDTDKYTGDLIRVNVQQDPQTERFTSFIVQLTSLEAHSSSGEDALSSTSFPVPVVLDSGTTFSYLPQDLALEVWKEVGAEYTVVSNDGTGAPLIPCSLANNNGYFAFGFGGTGGPVIKVGMDELVSPLFTQDVKFTSGTYKGESICQFGIQNLTGSHFLLGDTFLRSAYVVYDLVNNEIALAPTDFNATSSNVVPFPSQSATIPSSTAAPSQDSVGTGPSSDPDYNAQKGFMDLSSTGSSSSGSSGSSSSGSGSSSGGNSAGSLPPALDFTQIIVMGASMGLMMFGGGMFLLF</sequence>
<dbReference type="EMBL" id="JAPESX010000517">
    <property type="protein sequence ID" value="KAJ8120915.1"/>
    <property type="molecule type" value="Genomic_DNA"/>
</dbReference>
<organism evidence="1 2">
    <name type="scientific">Nemania bipapillata</name>
    <dbReference type="NCBI Taxonomy" id="110536"/>
    <lineage>
        <taxon>Eukaryota</taxon>
        <taxon>Fungi</taxon>
        <taxon>Dikarya</taxon>
        <taxon>Ascomycota</taxon>
        <taxon>Pezizomycotina</taxon>
        <taxon>Sordariomycetes</taxon>
        <taxon>Xylariomycetidae</taxon>
        <taxon>Xylariales</taxon>
        <taxon>Xylariaceae</taxon>
        <taxon>Nemania</taxon>
    </lineage>
</organism>
<evidence type="ECO:0000313" key="1">
    <source>
        <dbReference type="EMBL" id="KAJ8120915.1"/>
    </source>
</evidence>
<reference evidence="1" key="1">
    <citation type="submission" date="2022-11" db="EMBL/GenBank/DDBJ databases">
        <title>Genome Sequence of Nemania bipapillata.</title>
        <authorList>
            <person name="Buettner E."/>
        </authorList>
    </citation>
    <scope>NUCLEOTIDE SEQUENCE</scope>
    <source>
        <strain evidence="1">CP14</strain>
    </source>
</reference>
<comment type="caution">
    <text evidence="1">The sequence shown here is derived from an EMBL/GenBank/DDBJ whole genome shotgun (WGS) entry which is preliminary data.</text>
</comment>
<protein>
    <submittedName>
        <fullName evidence="1">Uncharacterized protein</fullName>
    </submittedName>
</protein>
<gene>
    <name evidence="1" type="ORF">ONZ43_g2506</name>
</gene>
<evidence type="ECO:0000313" key="2">
    <source>
        <dbReference type="Proteomes" id="UP001153334"/>
    </source>
</evidence>